<gene>
    <name evidence="1" type="ORF">HINF_LOCUS21475</name>
    <name evidence="3" type="ORF">HINF_LOCUS59044</name>
    <name evidence="2" type="ORF">HINF_LOCUS61166</name>
    <name evidence="4" type="ORF">HINF_LOCUS78017</name>
</gene>
<evidence type="ECO:0000313" key="4">
    <source>
        <dbReference type="EMBL" id="CAL6114514.1"/>
    </source>
</evidence>
<organism evidence="2">
    <name type="scientific">Hexamita inflata</name>
    <dbReference type="NCBI Taxonomy" id="28002"/>
    <lineage>
        <taxon>Eukaryota</taxon>
        <taxon>Metamonada</taxon>
        <taxon>Diplomonadida</taxon>
        <taxon>Hexamitidae</taxon>
        <taxon>Hexamitinae</taxon>
        <taxon>Hexamita</taxon>
    </lineage>
</organism>
<keyword evidence="2" id="KW-0812">Transmembrane</keyword>
<reference evidence="3 5" key="2">
    <citation type="submission" date="2024-07" db="EMBL/GenBank/DDBJ databases">
        <authorList>
            <person name="Akdeniz Z."/>
        </authorList>
    </citation>
    <scope>NUCLEOTIDE SEQUENCE [LARGE SCALE GENOMIC DNA]</scope>
</reference>
<evidence type="ECO:0000313" key="5">
    <source>
        <dbReference type="Proteomes" id="UP001642409"/>
    </source>
</evidence>
<proteinExistence type="predicted"/>
<evidence type="ECO:0000313" key="3">
    <source>
        <dbReference type="EMBL" id="CAL6078730.1"/>
    </source>
</evidence>
<accession>A0AA86RG53</accession>
<keyword evidence="5" id="KW-1185">Reference proteome</keyword>
<dbReference type="EMBL" id="CATOUU010001124">
    <property type="protein sequence ID" value="CAI9973521.1"/>
    <property type="molecule type" value="Genomic_DNA"/>
</dbReference>
<evidence type="ECO:0000313" key="1">
    <source>
        <dbReference type="EMBL" id="CAI9933830.1"/>
    </source>
</evidence>
<dbReference type="EMBL" id="CAXDID020000801">
    <property type="protein sequence ID" value="CAL6114514.1"/>
    <property type="molecule type" value="Genomic_DNA"/>
</dbReference>
<dbReference type="AlphaFoldDB" id="A0AA86RG53"/>
<sequence>MDKIVESARSNISYKFQRKYFQSIFIQKMVFKPHEYMDSVLLKDYFKQLEKRQDYVEKHSNNQIVKLNYVSQFDYNIVATFIALQYVDYYANKLYQGQIQTITERDVIDIQYLKHLEVIVRAKYVNAHSVRASYVTILSQILNDAAQAELQLIMQTEMQTSESYQKQLIQNQTVVRSLFGEVMDETIKIEKEKPSYNENRLLLRVQYIIKCSEQEEQYQQLNNYWTELDQLYISVWNTKPDNIVDTVHNFYNSYNNFNKMINAYQQSNKSMLYDLYSLAVVRYFQVEDYNVQQLMQYQQFKNRYVEGQVGTIDGNDDYCIIDHYSPNNRMMQQTYKHDVQVVVVKQKISGQRINLLNQQNNIYQQFGIDEEQFINAKIQLMNDNYSGGPSKCFFELGRRMKFII</sequence>
<dbReference type="Proteomes" id="UP001642409">
    <property type="component" value="Unassembled WGS sequence"/>
</dbReference>
<dbReference type="EMBL" id="CATOUU010000550">
    <property type="protein sequence ID" value="CAI9933830.1"/>
    <property type="molecule type" value="Genomic_DNA"/>
</dbReference>
<reference evidence="2" key="1">
    <citation type="submission" date="2023-06" db="EMBL/GenBank/DDBJ databases">
        <authorList>
            <person name="Kurt Z."/>
        </authorList>
    </citation>
    <scope>NUCLEOTIDE SEQUENCE</scope>
</reference>
<keyword evidence="2" id="KW-0472">Membrane</keyword>
<comment type="caution">
    <text evidence="2">The sequence shown here is derived from an EMBL/GenBank/DDBJ whole genome shotgun (WGS) entry which is preliminary data.</text>
</comment>
<evidence type="ECO:0000313" key="2">
    <source>
        <dbReference type="EMBL" id="CAI9973521.1"/>
    </source>
</evidence>
<dbReference type="EMBL" id="CAXDID020000336">
    <property type="protein sequence ID" value="CAL6078730.1"/>
    <property type="molecule type" value="Genomic_DNA"/>
</dbReference>
<name>A0AA86RG53_9EUKA</name>
<protein>
    <submittedName>
        <fullName evidence="2">Transmembrane domain-containing protein</fullName>
    </submittedName>
    <submittedName>
        <fullName evidence="3">Transmembrane_domain-containing protein</fullName>
    </submittedName>
</protein>